<keyword evidence="3" id="KW-1185">Reference proteome</keyword>
<name>A0AAD9YTZ8_COLKA</name>
<evidence type="ECO:0000313" key="2">
    <source>
        <dbReference type="EMBL" id="KAK2776894.1"/>
    </source>
</evidence>
<comment type="caution">
    <text evidence="2">The sequence shown here is derived from an EMBL/GenBank/DDBJ whole genome shotgun (WGS) entry which is preliminary data.</text>
</comment>
<evidence type="ECO:0000256" key="1">
    <source>
        <dbReference type="SAM" id="Phobius"/>
    </source>
</evidence>
<gene>
    <name evidence="2" type="ORF">CKAH01_03386</name>
</gene>
<keyword evidence="1" id="KW-0472">Membrane</keyword>
<reference evidence="2" key="1">
    <citation type="submission" date="2023-02" db="EMBL/GenBank/DDBJ databases">
        <title>Colletotrichum kahawae CIFC_Que2 genome sequencing and assembly.</title>
        <authorList>
            <person name="Baroncelli R."/>
        </authorList>
    </citation>
    <scope>NUCLEOTIDE SEQUENCE</scope>
    <source>
        <strain evidence="2">CIFC_Que2</strain>
    </source>
</reference>
<dbReference type="EMBL" id="VYYT01000024">
    <property type="protein sequence ID" value="KAK2776894.1"/>
    <property type="molecule type" value="Genomic_DNA"/>
</dbReference>
<keyword evidence="1" id="KW-1133">Transmembrane helix</keyword>
<feature type="transmembrane region" description="Helical" evidence="1">
    <location>
        <begin position="21"/>
        <end position="49"/>
    </location>
</feature>
<dbReference type="AlphaFoldDB" id="A0AAD9YTZ8"/>
<proteinExistence type="predicted"/>
<dbReference type="Proteomes" id="UP001281614">
    <property type="component" value="Unassembled WGS sequence"/>
</dbReference>
<sequence>MQAGLSSPHLTRLILFKKHPVRTLGLLALLRFAETLFCFGMLVVLPLMLEMGTIGSNEGGFQLMGAGTFIDRTVGAQRCRAGCLLRIHAQVSYIDSAMWDDKDLTRGRIK</sequence>
<keyword evidence="1" id="KW-0812">Transmembrane</keyword>
<evidence type="ECO:0000313" key="3">
    <source>
        <dbReference type="Proteomes" id="UP001281614"/>
    </source>
</evidence>
<organism evidence="2 3">
    <name type="scientific">Colletotrichum kahawae</name>
    <name type="common">Coffee berry disease fungus</name>
    <dbReference type="NCBI Taxonomy" id="34407"/>
    <lineage>
        <taxon>Eukaryota</taxon>
        <taxon>Fungi</taxon>
        <taxon>Dikarya</taxon>
        <taxon>Ascomycota</taxon>
        <taxon>Pezizomycotina</taxon>
        <taxon>Sordariomycetes</taxon>
        <taxon>Hypocreomycetidae</taxon>
        <taxon>Glomerellales</taxon>
        <taxon>Glomerellaceae</taxon>
        <taxon>Colletotrichum</taxon>
        <taxon>Colletotrichum gloeosporioides species complex</taxon>
    </lineage>
</organism>
<accession>A0AAD9YTZ8</accession>
<protein>
    <submittedName>
        <fullName evidence="2">Uncharacterized protein</fullName>
    </submittedName>
</protein>